<proteinExistence type="predicted"/>
<sequence>MSAKLDNPEYLNYMIRRKEEWDMYAIKEAARDDGIKEGRAEGMKIGASAALAAIALQMKLSKEPLEKIAGFTGLSAAAIAALE</sequence>
<organism evidence="1 2">
    <name type="scientific">Candidatus Pseudobacter hemicellulosilyticus</name>
    <dbReference type="NCBI Taxonomy" id="3121375"/>
    <lineage>
        <taxon>Bacteria</taxon>
        <taxon>Pseudomonadati</taxon>
        <taxon>Bacteroidota</taxon>
        <taxon>Chitinophagia</taxon>
        <taxon>Chitinophagales</taxon>
        <taxon>Chitinophagaceae</taxon>
        <taxon>Pseudobacter</taxon>
    </lineage>
</organism>
<accession>A0AAJ5WY80</accession>
<dbReference type="EMBL" id="CP119311">
    <property type="protein sequence ID" value="WEK37678.1"/>
    <property type="molecule type" value="Genomic_DNA"/>
</dbReference>
<evidence type="ECO:0000313" key="1">
    <source>
        <dbReference type="EMBL" id="WEK37678.1"/>
    </source>
</evidence>
<dbReference type="Proteomes" id="UP001220610">
    <property type="component" value="Chromosome"/>
</dbReference>
<evidence type="ECO:0000313" key="2">
    <source>
        <dbReference type="Proteomes" id="UP001220610"/>
    </source>
</evidence>
<gene>
    <name evidence="1" type="ORF">P0Y53_09205</name>
</gene>
<name>A0AAJ5WY80_9BACT</name>
<dbReference type="AlphaFoldDB" id="A0AAJ5WY80"/>
<protein>
    <submittedName>
        <fullName evidence="1">Uncharacterized protein</fullName>
    </submittedName>
</protein>
<reference evidence="1" key="1">
    <citation type="submission" date="2023-03" db="EMBL/GenBank/DDBJ databases">
        <title>Andean soil-derived lignocellulolytic bacterial consortium as a source of novel taxa and putative plastic-active enzymes.</title>
        <authorList>
            <person name="Diaz-Garcia L."/>
            <person name="Chuvochina M."/>
            <person name="Feuerriegel G."/>
            <person name="Bunk B."/>
            <person name="Sproer C."/>
            <person name="Streit W.R."/>
            <person name="Rodriguez L.M."/>
            <person name="Overmann J."/>
            <person name="Jimenez D.J."/>
        </authorList>
    </citation>
    <scope>NUCLEOTIDE SEQUENCE</scope>
    <source>
        <strain evidence="1">MAG 7</strain>
    </source>
</reference>